<proteinExistence type="inferred from homology"/>
<evidence type="ECO:0000256" key="3">
    <source>
        <dbReference type="ARBA" id="ARBA00022448"/>
    </source>
</evidence>
<comment type="subcellular location">
    <subcellularLocation>
        <location evidence="1">Membrane</location>
        <topology evidence="1">Multi-pass membrane protein</topology>
    </subcellularLocation>
</comment>
<dbReference type="GO" id="GO:0016020">
    <property type="term" value="C:membrane"/>
    <property type="evidence" value="ECO:0007669"/>
    <property type="project" value="UniProtKB-SubCell"/>
</dbReference>
<feature type="transmembrane region" description="Helical" evidence="7">
    <location>
        <begin position="150"/>
        <end position="169"/>
    </location>
</feature>
<evidence type="ECO:0000256" key="5">
    <source>
        <dbReference type="ARBA" id="ARBA00022989"/>
    </source>
</evidence>
<keyword evidence="5 7" id="KW-1133">Transmembrane helix</keyword>
<dbReference type="AlphaFoldDB" id="A0A0M0JD41"/>
<dbReference type="PANTHER" id="PTHR31585">
    <property type="entry name" value="FOLATE-BIOPTERIN TRANSPORTER 1, CHLOROPLASTIC"/>
    <property type="match status" value="1"/>
</dbReference>
<evidence type="ECO:0000256" key="4">
    <source>
        <dbReference type="ARBA" id="ARBA00022692"/>
    </source>
</evidence>
<protein>
    <submittedName>
        <fullName evidence="8">Folate-biopterin transporter family</fullName>
    </submittedName>
</protein>
<dbReference type="InterPro" id="IPR039309">
    <property type="entry name" value="BT1"/>
</dbReference>
<feature type="transmembrane region" description="Helical" evidence="7">
    <location>
        <begin position="363"/>
        <end position="381"/>
    </location>
</feature>
<dbReference type="SUPFAM" id="SSF103473">
    <property type="entry name" value="MFS general substrate transporter"/>
    <property type="match status" value="1"/>
</dbReference>
<dbReference type="PANTHER" id="PTHR31585:SF5">
    <property type="entry name" value="RNA-BINDING S4 DOMAIN-CONTAINING PROTEIN"/>
    <property type="match status" value="1"/>
</dbReference>
<evidence type="ECO:0000256" key="1">
    <source>
        <dbReference type="ARBA" id="ARBA00004141"/>
    </source>
</evidence>
<reference evidence="9" key="1">
    <citation type="journal article" date="2015" name="PLoS Genet.">
        <title>Genome Sequence and Transcriptome Analyses of Chrysochromulina tobin: Metabolic Tools for Enhanced Algal Fitness in the Prominent Order Prymnesiales (Haptophyceae).</title>
        <authorList>
            <person name="Hovde B.T."/>
            <person name="Deodato C.R."/>
            <person name="Hunsperger H.M."/>
            <person name="Ryken S.A."/>
            <person name="Yost W."/>
            <person name="Jha R.K."/>
            <person name="Patterson J."/>
            <person name="Monnat R.J. Jr."/>
            <person name="Barlow S.B."/>
            <person name="Starkenburg S.R."/>
            <person name="Cattolico R.A."/>
        </authorList>
    </citation>
    <scope>NUCLEOTIDE SEQUENCE</scope>
    <source>
        <strain evidence="9">CCMP291</strain>
    </source>
</reference>
<feature type="transmembrane region" description="Helical" evidence="7">
    <location>
        <begin position="549"/>
        <end position="571"/>
    </location>
</feature>
<comment type="caution">
    <text evidence="8">The sequence shown here is derived from an EMBL/GenBank/DDBJ whole genome shotgun (WGS) entry which is preliminary data.</text>
</comment>
<sequence>MPNLGSIASKQGSYSDSAVLRRASSLDYKGSTTGSFVGGGSSSYVAAGARDSELAAATRDIDTNLLGDNQAGGLPMHGRYRLGFFAQYFTVGVIYGGLPATTYGFLLGYLNTPSYVYSTCTTLLALPWSFKFILGAINDCVPIMGYRRKPYMVIGWTICAAMLVVLYLYPLPEPYYCIDPTTLEYDLEIAPCNKGAAQAGTIPTILMIFASFGYVIADVAADGLTVQYARAEPESRRGYTQSTAYLTRALGQVFASLIVGFGMNGYEYLGSFEYSLTFNEVCLIFAVLAAAMVPISIFCVDEKRLLERHTFSEYAGATWQLMRSKAFFYVVLFQFFNPAIQYVSTTAGSQVQRYWAGVETLQAQLASVVAYLFFSLALYIVRERFLHISWRLMLILTTASLNVIDVPFSMLTVFDVVRNQYFYLGETLLTELPAAAFFVVSCFVIVEMATADNEGLIYGLLTTVSNCGKSLPNAFSNQLYGLFYPALSDSSNYIAARGGDQQCFRVVVACSIAVGYAFSFASLITMPLLPDQKADAQHRLATWPHHTGYAVATCTLIFLGLGYSLTVNFLALTPLACLEFVGGQGCGTDESGSGSGEVGMAQPC</sequence>
<feature type="transmembrane region" description="Helical" evidence="7">
    <location>
        <begin position="278"/>
        <end position="300"/>
    </location>
</feature>
<evidence type="ECO:0000313" key="9">
    <source>
        <dbReference type="Proteomes" id="UP000037460"/>
    </source>
</evidence>
<gene>
    <name evidence="8" type="ORF">Ctob_004356</name>
</gene>
<evidence type="ECO:0000313" key="8">
    <source>
        <dbReference type="EMBL" id="KOO24410.1"/>
    </source>
</evidence>
<accession>A0A0M0JD41</accession>
<keyword evidence="3" id="KW-0813">Transport</keyword>
<feature type="transmembrane region" description="Helical" evidence="7">
    <location>
        <begin position="434"/>
        <end position="451"/>
    </location>
</feature>
<evidence type="ECO:0000256" key="6">
    <source>
        <dbReference type="ARBA" id="ARBA00023136"/>
    </source>
</evidence>
<feature type="transmembrane region" description="Helical" evidence="7">
    <location>
        <begin position="393"/>
        <end position="414"/>
    </location>
</feature>
<feature type="transmembrane region" description="Helical" evidence="7">
    <location>
        <begin position="326"/>
        <end position="343"/>
    </location>
</feature>
<feature type="transmembrane region" description="Helical" evidence="7">
    <location>
        <begin position="245"/>
        <end position="266"/>
    </location>
</feature>
<organism evidence="8 9">
    <name type="scientific">Chrysochromulina tobinii</name>
    <dbReference type="NCBI Taxonomy" id="1460289"/>
    <lineage>
        <taxon>Eukaryota</taxon>
        <taxon>Haptista</taxon>
        <taxon>Haptophyta</taxon>
        <taxon>Prymnesiophyceae</taxon>
        <taxon>Prymnesiales</taxon>
        <taxon>Chrysochromulinaceae</taxon>
        <taxon>Chrysochromulina</taxon>
    </lineage>
</organism>
<feature type="transmembrane region" description="Helical" evidence="7">
    <location>
        <begin position="85"/>
        <end position="109"/>
    </location>
</feature>
<keyword evidence="4 7" id="KW-0812">Transmembrane</keyword>
<dbReference type="Proteomes" id="UP000037460">
    <property type="component" value="Unassembled WGS sequence"/>
</dbReference>
<comment type="similarity">
    <text evidence="2">Belongs to the major facilitator superfamily. Folate-biopterin transporter (TC 2.A.71) family.</text>
</comment>
<feature type="transmembrane region" description="Helical" evidence="7">
    <location>
        <begin position="506"/>
        <end position="529"/>
    </location>
</feature>
<dbReference type="OrthoDB" id="754047at2759"/>
<dbReference type="InterPro" id="IPR036259">
    <property type="entry name" value="MFS_trans_sf"/>
</dbReference>
<dbReference type="EMBL" id="JWZX01003096">
    <property type="protein sequence ID" value="KOO24410.1"/>
    <property type="molecule type" value="Genomic_DNA"/>
</dbReference>
<feature type="transmembrane region" description="Helical" evidence="7">
    <location>
        <begin position="205"/>
        <end position="224"/>
    </location>
</feature>
<keyword evidence="6 7" id="KW-0472">Membrane</keyword>
<name>A0A0M0JD41_9EUKA</name>
<dbReference type="Pfam" id="PF03092">
    <property type="entry name" value="BT1"/>
    <property type="match status" value="1"/>
</dbReference>
<evidence type="ECO:0000256" key="2">
    <source>
        <dbReference type="ARBA" id="ARBA00007015"/>
    </source>
</evidence>
<keyword evidence="9" id="KW-1185">Reference proteome</keyword>
<evidence type="ECO:0000256" key="7">
    <source>
        <dbReference type="SAM" id="Phobius"/>
    </source>
</evidence>
<feature type="transmembrane region" description="Helical" evidence="7">
    <location>
        <begin position="115"/>
        <end position="138"/>
    </location>
</feature>